<dbReference type="Proteomes" id="UP001165685">
    <property type="component" value="Unassembled WGS sequence"/>
</dbReference>
<reference evidence="2" key="1">
    <citation type="submission" date="2023-01" db="EMBL/GenBank/DDBJ databases">
        <title>Draft genome sequence of Nocardiopsis sp. LSu2-4 isolated from halophytes.</title>
        <authorList>
            <person name="Duangmal K."/>
            <person name="Chantavorakit T."/>
        </authorList>
    </citation>
    <scope>NUCLEOTIDE SEQUENCE</scope>
    <source>
        <strain evidence="2">LSu2-4</strain>
    </source>
</reference>
<proteinExistence type="predicted"/>
<dbReference type="SUPFAM" id="SSF160904">
    <property type="entry name" value="Jann2411-like"/>
    <property type="match status" value="1"/>
</dbReference>
<gene>
    <name evidence="2" type="ORF">O4U47_05825</name>
</gene>
<feature type="domain" description="Zinc finger CGNR" evidence="1">
    <location>
        <begin position="145"/>
        <end position="187"/>
    </location>
</feature>
<dbReference type="Pfam" id="PF07336">
    <property type="entry name" value="ABATE"/>
    <property type="match status" value="1"/>
</dbReference>
<sequence>MDFDSHMSGVVEAAVRAVNLLVPGEQGGRAHDGAAGPAVLAEALSAAGRQYAHEIPAPEEVEEMRGLVRRMYRVFAAVEAGDMDAACGAANALMADTKAMPVLARHGDEPWHLHFHAVDAPWAVGWCAAMATGLAVVLGSSAAGRLGICSAERCDRVFADTSRNGTRRFCSTACQNRTKAAAFRARRRQG</sequence>
<evidence type="ECO:0000259" key="1">
    <source>
        <dbReference type="Pfam" id="PF11706"/>
    </source>
</evidence>
<evidence type="ECO:0000313" key="3">
    <source>
        <dbReference type="Proteomes" id="UP001165685"/>
    </source>
</evidence>
<protein>
    <submittedName>
        <fullName evidence="2">CGNR zinc finger domain-containing protein</fullName>
    </submittedName>
</protein>
<keyword evidence="3" id="KW-1185">Reference proteome</keyword>
<dbReference type="InterPro" id="IPR023286">
    <property type="entry name" value="ABATE_dom_sf"/>
</dbReference>
<dbReference type="PANTHER" id="PTHR35525">
    <property type="entry name" value="BLL6575 PROTEIN"/>
    <property type="match status" value="1"/>
</dbReference>
<dbReference type="EMBL" id="JAQFWP010000007">
    <property type="protein sequence ID" value="MDA2804022.1"/>
    <property type="molecule type" value="Genomic_DNA"/>
</dbReference>
<comment type="caution">
    <text evidence="2">The sequence shown here is derived from an EMBL/GenBank/DDBJ whole genome shotgun (WGS) entry which is preliminary data.</text>
</comment>
<dbReference type="RefSeq" id="WP_270676508.1">
    <property type="nucleotide sequence ID" value="NZ_JAQFWP010000007.1"/>
</dbReference>
<evidence type="ECO:0000313" key="2">
    <source>
        <dbReference type="EMBL" id="MDA2804022.1"/>
    </source>
</evidence>
<organism evidence="2 3">
    <name type="scientific">Nocardiopsis suaedae</name>
    <dbReference type="NCBI Taxonomy" id="3018444"/>
    <lineage>
        <taxon>Bacteria</taxon>
        <taxon>Bacillati</taxon>
        <taxon>Actinomycetota</taxon>
        <taxon>Actinomycetes</taxon>
        <taxon>Streptosporangiales</taxon>
        <taxon>Nocardiopsidaceae</taxon>
        <taxon>Nocardiopsis</taxon>
    </lineage>
</organism>
<name>A0ABT4TH50_9ACTN</name>
<dbReference type="InterPro" id="IPR021005">
    <property type="entry name" value="Znf_CGNR"/>
</dbReference>
<dbReference type="InterPro" id="IPR010852">
    <property type="entry name" value="ABATE"/>
</dbReference>
<dbReference type="Pfam" id="PF11706">
    <property type="entry name" value="zf-CGNR"/>
    <property type="match status" value="1"/>
</dbReference>
<accession>A0ABT4TH50</accession>
<dbReference type="PANTHER" id="PTHR35525:SF3">
    <property type="entry name" value="BLL6575 PROTEIN"/>
    <property type="match status" value="1"/>
</dbReference>
<dbReference type="Gene3D" id="1.10.3300.10">
    <property type="entry name" value="Jann2411-like domain"/>
    <property type="match status" value="1"/>
</dbReference>